<dbReference type="PANTHER" id="PTHR47501">
    <property type="entry name" value="TRANSPOSASE-RELATED"/>
    <property type="match status" value="1"/>
</dbReference>
<dbReference type="OrthoDB" id="8912104at2759"/>
<organism evidence="1 2">
    <name type="scientific">Ladona fulva</name>
    <name type="common">Scarce chaser dragonfly</name>
    <name type="synonym">Libellula fulva</name>
    <dbReference type="NCBI Taxonomy" id="123851"/>
    <lineage>
        <taxon>Eukaryota</taxon>
        <taxon>Metazoa</taxon>
        <taxon>Ecdysozoa</taxon>
        <taxon>Arthropoda</taxon>
        <taxon>Hexapoda</taxon>
        <taxon>Insecta</taxon>
        <taxon>Pterygota</taxon>
        <taxon>Palaeoptera</taxon>
        <taxon>Odonata</taxon>
        <taxon>Epiprocta</taxon>
        <taxon>Anisoptera</taxon>
        <taxon>Libelluloidea</taxon>
        <taxon>Libellulidae</taxon>
        <taxon>Ladona</taxon>
    </lineage>
</organism>
<evidence type="ECO:0000313" key="1">
    <source>
        <dbReference type="EMBL" id="KAG8225038.1"/>
    </source>
</evidence>
<name>A0A8K0JZ62_LADFU</name>
<accession>A0A8K0JZ62</accession>
<reference evidence="1" key="1">
    <citation type="submission" date="2013-04" db="EMBL/GenBank/DDBJ databases">
        <authorList>
            <person name="Qu J."/>
            <person name="Murali S.C."/>
            <person name="Bandaranaike D."/>
            <person name="Bellair M."/>
            <person name="Blankenburg K."/>
            <person name="Chao H."/>
            <person name="Dinh H."/>
            <person name="Doddapaneni H."/>
            <person name="Downs B."/>
            <person name="Dugan-Rocha S."/>
            <person name="Elkadiri S."/>
            <person name="Gnanaolivu R.D."/>
            <person name="Hernandez B."/>
            <person name="Javaid M."/>
            <person name="Jayaseelan J.C."/>
            <person name="Lee S."/>
            <person name="Li M."/>
            <person name="Ming W."/>
            <person name="Munidasa M."/>
            <person name="Muniz J."/>
            <person name="Nguyen L."/>
            <person name="Ongeri F."/>
            <person name="Osuji N."/>
            <person name="Pu L.-L."/>
            <person name="Puazo M."/>
            <person name="Qu C."/>
            <person name="Quiroz J."/>
            <person name="Raj R."/>
            <person name="Weissenberger G."/>
            <person name="Xin Y."/>
            <person name="Zou X."/>
            <person name="Han Y."/>
            <person name="Richards S."/>
            <person name="Worley K."/>
            <person name="Muzny D."/>
            <person name="Gibbs R."/>
        </authorList>
    </citation>
    <scope>NUCLEOTIDE SEQUENCE</scope>
    <source>
        <strain evidence="1">Sampled in the wild</strain>
    </source>
</reference>
<dbReference type="PANTHER" id="PTHR47501:SF5">
    <property type="entry name" value="HAT C-TERMINAL DIMERISATION DOMAIN-CONTAINING PROTEIN"/>
    <property type="match status" value="1"/>
</dbReference>
<sequence length="105" mass="11632">MEEQRLKRHSAALACRRFCSSHTRDKIAEMLGDIHLSFGLSSRKIVSAITDNGANFFKAFKMFGVDIKVPCSDTESDFDDESDENSSSFVSDLASSGRFIVPSCK</sequence>
<proteinExistence type="predicted"/>
<keyword evidence="2" id="KW-1185">Reference proteome</keyword>
<evidence type="ECO:0000313" key="2">
    <source>
        <dbReference type="Proteomes" id="UP000792457"/>
    </source>
</evidence>
<comment type="caution">
    <text evidence="1">The sequence shown here is derived from an EMBL/GenBank/DDBJ whole genome shotgun (WGS) entry which is preliminary data.</text>
</comment>
<reference evidence="1" key="2">
    <citation type="submission" date="2017-10" db="EMBL/GenBank/DDBJ databases">
        <title>Ladona fulva Genome sequencing and assembly.</title>
        <authorList>
            <person name="Murali S."/>
            <person name="Richards S."/>
            <person name="Bandaranaike D."/>
            <person name="Bellair M."/>
            <person name="Blankenburg K."/>
            <person name="Chao H."/>
            <person name="Dinh H."/>
            <person name="Doddapaneni H."/>
            <person name="Dugan-Rocha S."/>
            <person name="Elkadiri S."/>
            <person name="Gnanaolivu R."/>
            <person name="Hernandez B."/>
            <person name="Skinner E."/>
            <person name="Javaid M."/>
            <person name="Lee S."/>
            <person name="Li M."/>
            <person name="Ming W."/>
            <person name="Munidasa M."/>
            <person name="Muniz J."/>
            <person name="Nguyen L."/>
            <person name="Hughes D."/>
            <person name="Osuji N."/>
            <person name="Pu L.-L."/>
            <person name="Puazo M."/>
            <person name="Qu C."/>
            <person name="Quiroz J."/>
            <person name="Raj R."/>
            <person name="Weissenberger G."/>
            <person name="Xin Y."/>
            <person name="Zou X."/>
            <person name="Han Y."/>
            <person name="Worley K."/>
            <person name="Muzny D."/>
            <person name="Gibbs R."/>
        </authorList>
    </citation>
    <scope>NUCLEOTIDE SEQUENCE</scope>
    <source>
        <strain evidence="1">Sampled in the wild</strain>
    </source>
</reference>
<dbReference type="Proteomes" id="UP000792457">
    <property type="component" value="Unassembled WGS sequence"/>
</dbReference>
<protein>
    <recommendedName>
        <fullName evidence="3">Transposase</fullName>
    </recommendedName>
</protein>
<dbReference type="AlphaFoldDB" id="A0A8K0JZ62"/>
<evidence type="ECO:0008006" key="3">
    <source>
        <dbReference type="Google" id="ProtNLM"/>
    </source>
</evidence>
<gene>
    <name evidence="1" type="ORF">J437_LFUL000016</name>
</gene>
<dbReference type="EMBL" id="KZ308222">
    <property type="protein sequence ID" value="KAG8225038.1"/>
    <property type="molecule type" value="Genomic_DNA"/>
</dbReference>